<organism evidence="2 3">
    <name type="scientific">Seminavis robusta</name>
    <dbReference type="NCBI Taxonomy" id="568900"/>
    <lineage>
        <taxon>Eukaryota</taxon>
        <taxon>Sar</taxon>
        <taxon>Stramenopiles</taxon>
        <taxon>Ochrophyta</taxon>
        <taxon>Bacillariophyta</taxon>
        <taxon>Bacillariophyceae</taxon>
        <taxon>Bacillariophycidae</taxon>
        <taxon>Naviculales</taxon>
        <taxon>Naviculaceae</taxon>
        <taxon>Seminavis</taxon>
    </lineage>
</organism>
<feature type="region of interest" description="Disordered" evidence="1">
    <location>
        <begin position="145"/>
        <end position="222"/>
    </location>
</feature>
<sequence>MDEDHFLASFLGEKLPTLGLDPETYGPYLLGLLPADDEALLDGNADVDDNNSGADDEEWDGVLELLQASSESHSDDVDAWQALKKELLDRYRKHLIEAKHQKAEEDAQRLEAAKIAAAAIPEETKKEEKKSSVIDEEAKKAMLARFAYENDDEDDDEEGELGHVNVNKEAAKQQSLENAKELRKVKGQTKKEEQQKTKQAKQDKIKLKEERRNRANKGERKR</sequence>
<evidence type="ECO:0000313" key="3">
    <source>
        <dbReference type="Proteomes" id="UP001153069"/>
    </source>
</evidence>
<protein>
    <submittedName>
        <fullName evidence="2">Sel1 repeat containing 1</fullName>
    </submittedName>
</protein>
<gene>
    <name evidence="2" type="ORF">SEMRO_1686_G291110.1</name>
</gene>
<dbReference type="AlphaFoldDB" id="A0A9N8HUQ6"/>
<comment type="caution">
    <text evidence="2">The sequence shown here is derived from an EMBL/GenBank/DDBJ whole genome shotgun (WGS) entry which is preliminary data.</text>
</comment>
<feature type="compositionally biased region" description="Basic and acidic residues" evidence="1">
    <location>
        <begin position="178"/>
        <end position="222"/>
    </location>
</feature>
<evidence type="ECO:0000256" key="1">
    <source>
        <dbReference type="SAM" id="MobiDB-lite"/>
    </source>
</evidence>
<evidence type="ECO:0000313" key="2">
    <source>
        <dbReference type="EMBL" id="CAB9525505.1"/>
    </source>
</evidence>
<keyword evidence="3" id="KW-1185">Reference proteome</keyword>
<dbReference type="Proteomes" id="UP001153069">
    <property type="component" value="Unassembled WGS sequence"/>
</dbReference>
<accession>A0A9N8HUQ6</accession>
<dbReference type="EMBL" id="CAICTM010001684">
    <property type="protein sequence ID" value="CAB9525505.1"/>
    <property type="molecule type" value="Genomic_DNA"/>
</dbReference>
<proteinExistence type="predicted"/>
<feature type="compositionally biased region" description="Acidic residues" evidence="1">
    <location>
        <begin position="149"/>
        <end position="159"/>
    </location>
</feature>
<name>A0A9N8HUQ6_9STRA</name>
<reference evidence="2" key="1">
    <citation type="submission" date="2020-06" db="EMBL/GenBank/DDBJ databases">
        <authorList>
            <consortium name="Plant Systems Biology data submission"/>
        </authorList>
    </citation>
    <scope>NUCLEOTIDE SEQUENCE</scope>
    <source>
        <strain evidence="2">D6</strain>
    </source>
</reference>
<dbReference type="OrthoDB" id="49156at2759"/>